<dbReference type="InterPro" id="IPR025992">
    <property type="entry name" value="Haem-bd"/>
</dbReference>
<proteinExistence type="predicted"/>
<organism evidence="1 2">
    <name type="scientific">Maribacter cobaltidurans</name>
    <dbReference type="NCBI Taxonomy" id="1178778"/>
    <lineage>
        <taxon>Bacteria</taxon>
        <taxon>Pseudomonadati</taxon>
        <taxon>Bacteroidota</taxon>
        <taxon>Flavobacteriia</taxon>
        <taxon>Flavobacteriales</taxon>
        <taxon>Flavobacteriaceae</taxon>
        <taxon>Maribacter</taxon>
    </lineage>
</organism>
<dbReference type="OrthoDB" id="196738at2"/>
<reference evidence="1 2" key="1">
    <citation type="submission" date="2017-08" db="EMBL/GenBank/DDBJ databases">
        <title>The complete genome sequence of Maribacter sp. B1, isolated from deep-sea sediment.</title>
        <authorList>
            <person name="Wu Y.-H."/>
            <person name="Cheng H."/>
            <person name="Xu X.-W."/>
        </authorList>
    </citation>
    <scope>NUCLEOTIDE SEQUENCE [LARGE SCALE GENOMIC DNA]</scope>
    <source>
        <strain evidence="1 2">B1</strain>
    </source>
</reference>
<keyword evidence="2" id="KW-1185">Reference proteome</keyword>
<dbReference type="SMART" id="SM01235">
    <property type="entry name" value="Haem_bd"/>
    <property type="match status" value="1"/>
</dbReference>
<accession>A0A223V9B8</accession>
<dbReference type="KEGG" id="marb:CJ263_17770"/>
<dbReference type="AlphaFoldDB" id="A0A223V9B8"/>
<dbReference type="GO" id="GO:0020037">
    <property type="term" value="F:heme binding"/>
    <property type="evidence" value="ECO:0007669"/>
    <property type="project" value="InterPro"/>
</dbReference>
<dbReference type="Pfam" id="PF14376">
    <property type="entry name" value="Haem_bd"/>
    <property type="match status" value="1"/>
</dbReference>
<evidence type="ECO:0000313" key="2">
    <source>
        <dbReference type="Proteomes" id="UP000215244"/>
    </source>
</evidence>
<dbReference type="InterPro" id="IPR036909">
    <property type="entry name" value="Cyt_c-like_dom_sf"/>
</dbReference>
<sequence>MKTLKKVMIGLLVIFIATQFYRPEKNISKENHTAAFMEETNPPNEVKAILKNACFDCHSNNTVYPWYNNIAPVSFWLADHVEEGKSELNFSEWSSYSDKKKDHKLEELYEETEKRAMPLKEYTWTHHEARLTQDQIDAVVKWAKDTRSLYQLGNQPK</sequence>
<name>A0A223V9B8_9FLAO</name>
<dbReference type="Proteomes" id="UP000215244">
    <property type="component" value="Chromosome"/>
</dbReference>
<dbReference type="RefSeq" id="WP_094998502.1">
    <property type="nucleotide sequence ID" value="NZ_BMJL01000005.1"/>
</dbReference>
<protein>
    <submittedName>
        <fullName evidence="1">Cytochrome C</fullName>
    </submittedName>
</protein>
<gene>
    <name evidence="1" type="ORF">CJ263_17770</name>
</gene>
<dbReference type="GO" id="GO:0009055">
    <property type="term" value="F:electron transfer activity"/>
    <property type="evidence" value="ECO:0007669"/>
    <property type="project" value="InterPro"/>
</dbReference>
<dbReference type="Gene3D" id="1.10.760.10">
    <property type="entry name" value="Cytochrome c-like domain"/>
    <property type="match status" value="1"/>
</dbReference>
<dbReference type="EMBL" id="CP022957">
    <property type="protein sequence ID" value="ASV31916.1"/>
    <property type="molecule type" value="Genomic_DNA"/>
</dbReference>
<evidence type="ECO:0000313" key="1">
    <source>
        <dbReference type="EMBL" id="ASV31916.1"/>
    </source>
</evidence>